<feature type="transmembrane region" description="Helical" evidence="6">
    <location>
        <begin position="384"/>
        <end position="407"/>
    </location>
</feature>
<evidence type="ECO:0000256" key="4">
    <source>
        <dbReference type="ARBA" id="ARBA00022989"/>
    </source>
</evidence>
<feature type="transmembrane region" description="Helical" evidence="6">
    <location>
        <begin position="317"/>
        <end position="338"/>
    </location>
</feature>
<feature type="domain" description="Major facilitator superfamily (MFS) profile" evidence="7">
    <location>
        <begin position="27"/>
        <end position="482"/>
    </location>
</feature>
<comment type="subcellular location">
    <subcellularLocation>
        <location evidence="1">Cell membrane</location>
        <topology evidence="1">Multi-pass membrane protein</topology>
    </subcellularLocation>
</comment>
<gene>
    <name evidence="8" type="ORF">CIK59_02775</name>
</gene>
<dbReference type="PROSITE" id="PS50850">
    <property type="entry name" value="MFS"/>
    <property type="match status" value="1"/>
</dbReference>
<feature type="transmembrane region" description="Helical" evidence="6">
    <location>
        <begin position="95"/>
        <end position="114"/>
    </location>
</feature>
<keyword evidence="4 6" id="KW-1133">Transmembrane helix</keyword>
<dbReference type="AlphaFoldDB" id="A0A2A3ZU80"/>
<evidence type="ECO:0000313" key="8">
    <source>
        <dbReference type="EMBL" id="PCC55104.1"/>
    </source>
</evidence>
<feature type="transmembrane region" description="Helical" evidence="6">
    <location>
        <begin position="218"/>
        <end position="238"/>
    </location>
</feature>
<feature type="transmembrane region" description="Helical" evidence="6">
    <location>
        <begin position="180"/>
        <end position="202"/>
    </location>
</feature>
<evidence type="ECO:0000313" key="9">
    <source>
        <dbReference type="Proteomes" id="UP000217881"/>
    </source>
</evidence>
<feature type="transmembrane region" description="Helical" evidence="6">
    <location>
        <begin position="151"/>
        <end position="174"/>
    </location>
</feature>
<keyword evidence="3 6" id="KW-0812">Transmembrane</keyword>
<evidence type="ECO:0000256" key="5">
    <source>
        <dbReference type="ARBA" id="ARBA00023136"/>
    </source>
</evidence>
<evidence type="ECO:0000256" key="2">
    <source>
        <dbReference type="ARBA" id="ARBA00022448"/>
    </source>
</evidence>
<feature type="transmembrane region" description="Helical" evidence="6">
    <location>
        <begin position="419"/>
        <end position="446"/>
    </location>
</feature>
<dbReference type="PANTHER" id="PTHR42718:SF9">
    <property type="entry name" value="MAJOR FACILITATOR SUPERFAMILY MULTIDRUG TRANSPORTER MFSC"/>
    <property type="match status" value="1"/>
</dbReference>
<feature type="transmembrane region" description="Helical" evidence="6">
    <location>
        <begin position="27"/>
        <end position="52"/>
    </location>
</feature>
<feature type="transmembrane region" description="Helical" evidence="6">
    <location>
        <begin position="64"/>
        <end position="83"/>
    </location>
</feature>
<feature type="transmembrane region" description="Helical" evidence="6">
    <location>
        <begin position="120"/>
        <end position="139"/>
    </location>
</feature>
<dbReference type="InterPro" id="IPR036259">
    <property type="entry name" value="MFS_trans_sf"/>
</dbReference>
<evidence type="ECO:0000256" key="1">
    <source>
        <dbReference type="ARBA" id="ARBA00004651"/>
    </source>
</evidence>
<sequence length="494" mass="51221">MAVNEDIPEQQSIRISPGLVSWKYRGLLMAVTLALLQLMNEVGALMAIPFYGSMAADLDFAPAQASWAVAATLLAGGASVPVMSKIGDLHGHRRVLIICLVLIVAGFTLSAVATNFVVLVTGRALVGVVAGQALTIGILNDRLSAADRGKAIGLVAAFQAVGIPLGLGLGGVLIDVGASWRTGFWIGAALTALGLIATLLWVSESDARIRSRAKSQTVNYGGVVLMGIGLTSLCIGVNESTTWGMLSGGTIAFVIGGLVLICASFYWESRSRHPLLNVRKAFSARLLPAYAVFVQTGIIGFILFSTVLGWAQTDPALLGYGFGISLVLASMLFLPYVFAGLVAPRLIVPALLRFPAKWVQLSAAVACTVGVVIIYFGYADIPTLVIGILVYAFGFTSLVAAAVNVIAAEASEEQGAGTASVYVAVALFASALGTVLFSAAIAAGHAPDAPPTPANYEAALLIAVFSTLIGIVGSLLLSPDVRIGHRIKSPERQS</sequence>
<dbReference type="RefSeq" id="WP_096145685.1">
    <property type="nucleotide sequence ID" value="NZ_NRHA01000005.1"/>
</dbReference>
<reference evidence="8 9" key="1">
    <citation type="journal article" date="2017" name="Elife">
        <title>Extensive horizontal gene transfer in cheese-associated bacteria.</title>
        <authorList>
            <person name="Bonham K.S."/>
            <person name="Wolfe B.E."/>
            <person name="Dutton R.J."/>
        </authorList>
    </citation>
    <scope>NUCLEOTIDE SEQUENCE [LARGE SCALE GENOMIC DNA]</scope>
    <source>
        <strain evidence="8 9">738_8</strain>
    </source>
</reference>
<name>A0A2A3ZU80_BREAU</name>
<feature type="transmembrane region" description="Helical" evidence="6">
    <location>
        <begin position="244"/>
        <end position="267"/>
    </location>
</feature>
<feature type="transmembrane region" description="Helical" evidence="6">
    <location>
        <begin position="358"/>
        <end position="378"/>
    </location>
</feature>
<dbReference type="EMBL" id="NRHA01000005">
    <property type="protein sequence ID" value="PCC55104.1"/>
    <property type="molecule type" value="Genomic_DNA"/>
</dbReference>
<dbReference type="GO" id="GO:0022857">
    <property type="term" value="F:transmembrane transporter activity"/>
    <property type="evidence" value="ECO:0007669"/>
    <property type="project" value="InterPro"/>
</dbReference>
<keyword evidence="5 6" id="KW-0472">Membrane</keyword>
<dbReference type="Pfam" id="PF07690">
    <property type="entry name" value="MFS_1"/>
    <property type="match status" value="1"/>
</dbReference>
<organism evidence="8 9">
    <name type="scientific">Brevibacterium aurantiacum</name>
    <dbReference type="NCBI Taxonomy" id="273384"/>
    <lineage>
        <taxon>Bacteria</taxon>
        <taxon>Bacillati</taxon>
        <taxon>Actinomycetota</taxon>
        <taxon>Actinomycetes</taxon>
        <taxon>Micrococcales</taxon>
        <taxon>Brevibacteriaceae</taxon>
        <taxon>Brevibacterium</taxon>
    </lineage>
</organism>
<dbReference type="PANTHER" id="PTHR42718">
    <property type="entry name" value="MAJOR FACILITATOR SUPERFAMILY MULTIDRUG TRANSPORTER MFSC"/>
    <property type="match status" value="1"/>
</dbReference>
<dbReference type="Gene3D" id="1.20.1250.20">
    <property type="entry name" value="MFS general substrate transporter like domains"/>
    <property type="match status" value="1"/>
</dbReference>
<dbReference type="InterPro" id="IPR020846">
    <property type="entry name" value="MFS_dom"/>
</dbReference>
<dbReference type="GO" id="GO:0005886">
    <property type="term" value="C:plasma membrane"/>
    <property type="evidence" value="ECO:0007669"/>
    <property type="project" value="UniProtKB-SubCell"/>
</dbReference>
<feature type="transmembrane region" description="Helical" evidence="6">
    <location>
        <begin position="287"/>
        <end position="311"/>
    </location>
</feature>
<dbReference type="InterPro" id="IPR011701">
    <property type="entry name" value="MFS"/>
</dbReference>
<evidence type="ECO:0000256" key="6">
    <source>
        <dbReference type="SAM" id="Phobius"/>
    </source>
</evidence>
<comment type="caution">
    <text evidence="8">The sequence shown here is derived from an EMBL/GenBank/DDBJ whole genome shotgun (WGS) entry which is preliminary data.</text>
</comment>
<accession>A0A2A3ZU80</accession>
<feature type="transmembrane region" description="Helical" evidence="6">
    <location>
        <begin position="458"/>
        <end position="478"/>
    </location>
</feature>
<evidence type="ECO:0000259" key="7">
    <source>
        <dbReference type="PROSITE" id="PS50850"/>
    </source>
</evidence>
<dbReference type="Proteomes" id="UP000217881">
    <property type="component" value="Unassembled WGS sequence"/>
</dbReference>
<evidence type="ECO:0000256" key="3">
    <source>
        <dbReference type="ARBA" id="ARBA00022692"/>
    </source>
</evidence>
<dbReference type="SUPFAM" id="SSF103473">
    <property type="entry name" value="MFS general substrate transporter"/>
    <property type="match status" value="1"/>
</dbReference>
<proteinExistence type="predicted"/>
<protein>
    <recommendedName>
        <fullName evidence="7">Major facilitator superfamily (MFS) profile domain-containing protein</fullName>
    </recommendedName>
</protein>
<keyword evidence="2" id="KW-0813">Transport</keyword>